<proteinExistence type="predicted"/>
<dbReference type="EMBL" id="OV696691">
    <property type="protein sequence ID" value="CAH1266883.1"/>
    <property type="molecule type" value="Genomic_DNA"/>
</dbReference>
<reference evidence="2" key="1">
    <citation type="submission" date="2022-01" db="EMBL/GenBank/DDBJ databases">
        <authorList>
            <person name="Braso-Vives M."/>
        </authorList>
    </citation>
    <scope>NUCLEOTIDE SEQUENCE</scope>
</reference>
<dbReference type="PANTHER" id="PTHR46791">
    <property type="entry name" value="EXPRESSED PROTEIN"/>
    <property type="match status" value="1"/>
</dbReference>
<dbReference type="InterPro" id="IPR058913">
    <property type="entry name" value="Integrase_dom_put"/>
</dbReference>
<dbReference type="Pfam" id="PF24764">
    <property type="entry name" value="rva_4"/>
    <property type="match status" value="1"/>
</dbReference>
<organism evidence="2 3">
    <name type="scientific">Branchiostoma lanceolatum</name>
    <name type="common">Common lancelet</name>
    <name type="synonym">Amphioxus lanceolatum</name>
    <dbReference type="NCBI Taxonomy" id="7740"/>
    <lineage>
        <taxon>Eukaryota</taxon>
        <taxon>Metazoa</taxon>
        <taxon>Chordata</taxon>
        <taxon>Cephalochordata</taxon>
        <taxon>Leptocardii</taxon>
        <taxon>Amphioxiformes</taxon>
        <taxon>Branchiostomatidae</taxon>
        <taxon>Branchiostoma</taxon>
    </lineage>
</organism>
<dbReference type="AlphaFoldDB" id="A0A8K0EY49"/>
<dbReference type="OrthoDB" id="5948209at2759"/>
<accession>A0A8K0EY49</accession>
<evidence type="ECO:0000313" key="3">
    <source>
        <dbReference type="Proteomes" id="UP000838412"/>
    </source>
</evidence>
<keyword evidence="3" id="KW-1185">Reference proteome</keyword>
<evidence type="ECO:0000313" key="2">
    <source>
        <dbReference type="EMBL" id="CAH1266883.1"/>
    </source>
</evidence>
<feature type="domain" description="Integrase core" evidence="1">
    <location>
        <begin position="36"/>
        <end position="105"/>
    </location>
</feature>
<dbReference type="Proteomes" id="UP000838412">
    <property type="component" value="Chromosome 6"/>
</dbReference>
<sequence length="224" mass="25622">MSEGVLCKGFYKKKTQKAQLRDDNDVLFGVTTLVWNDKLKPYGFCLHGCINGYSRRCMWLHVGTTNKDAAVVATLYLNTVNQLEGCPQLVRSDPGTENVVVAAMQGILRFCFMPIIRQQLLEFMEDWNDRRIRPHRGATVPGGRPNVLFFLPERTGGDNFLNHLSQHDRQQAQHYCKPPGNDVGNEPLNMYLEEMMANMQRRVPDTWQEAAQLYIDLVYIASDP</sequence>
<name>A0A8K0EY49_BRALA</name>
<protein>
    <submittedName>
        <fullName evidence="2">Hypp3614 protein</fullName>
    </submittedName>
</protein>
<gene>
    <name evidence="2" type="primary">Hypp3614</name>
    <name evidence="2" type="ORF">BLAG_LOCUS20399</name>
</gene>
<dbReference type="PANTHER" id="PTHR46791:SF13">
    <property type="entry name" value="CLR5 DOMAIN-CONTAINING PROTEIN"/>
    <property type="match status" value="1"/>
</dbReference>
<evidence type="ECO:0000259" key="1">
    <source>
        <dbReference type="Pfam" id="PF24764"/>
    </source>
</evidence>